<protein>
    <recommendedName>
        <fullName evidence="3">DUF4426 domain-containing protein</fullName>
    </recommendedName>
</protein>
<comment type="caution">
    <text evidence="1">The sequence shown here is derived from an EMBL/GenBank/DDBJ whole genome shotgun (WGS) entry which is preliminary data.</text>
</comment>
<gene>
    <name evidence="1" type="ORF">ACFQMA_18060</name>
</gene>
<keyword evidence="2" id="KW-1185">Reference proteome</keyword>
<accession>A0ABD5Y8P5</accession>
<dbReference type="RefSeq" id="WP_274322807.1">
    <property type="nucleotide sequence ID" value="NZ_CP118158.1"/>
</dbReference>
<name>A0ABD5Y8P5_9EURY</name>
<dbReference type="EMBL" id="JBHTAS010000001">
    <property type="protein sequence ID" value="MFC7141730.1"/>
    <property type="molecule type" value="Genomic_DNA"/>
</dbReference>
<sequence>MDEMNHYRFLAFGVVALVVVAGCVGSGMWSVEPNVEKITSTDSGYWMEVSVSTNENARLVLHGVKIVFLSGEGNRLAEKALGRMEGAHNSSYKVVNVSVQRPPEFIQIKYDSVEAGSEGEARGLKRTTSGGEEYGYKVYSNYTATD</sequence>
<evidence type="ECO:0008006" key="3">
    <source>
        <dbReference type="Google" id="ProtNLM"/>
    </source>
</evidence>
<dbReference type="Proteomes" id="UP001596432">
    <property type="component" value="Unassembled WGS sequence"/>
</dbReference>
<evidence type="ECO:0000313" key="1">
    <source>
        <dbReference type="EMBL" id="MFC7141730.1"/>
    </source>
</evidence>
<proteinExistence type="predicted"/>
<dbReference type="AlphaFoldDB" id="A0ABD5Y8P5"/>
<organism evidence="1 2">
    <name type="scientific">Halosimplex aquaticum</name>
    <dbReference type="NCBI Taxonomy" id="3026162"/>
    <lineage>
        <taxon>Archaea</taxon>
        <taxon>Methanobacteriati</taxon>
        <taxon>Methanobacteriota</taxon>
        <taxon>Stenosarchaea group</taxon>
        <taxon>Halobacteria</taxon>
        <taxon>Halobacteriales</taxon>
        <taxon>Haloarculaceae</taxon>
        <taxon>Halosimplex</taxon>
    </lineage>
</organism>
<dbReference type="GeneID" id="78822050"/>
<evidence type="ECO:0000313" key="2">
    <source>
        <dbReference type="Proteomes" id="UP001596432"/>
    </source>
</evidence>
<reference evidence="1 2" key="1">
    <citation type="journal article" date="2019" name="Int. J. Syst. Evol. Microbiol.">
        <title>The Global Catalogue of Microorganisms (GCM) 10K type strain sequencing project: providing services to taxonomists for standard genome sequencing and annotation.</title>
        <authorList>
            <consortium name="The Broad Institute Genomics Platform"/>
            <consortium name="The Broad Institute Genome Sequencing Center for Infectious Disease"/>
            <person name="Wu L."/>
            <person name="Ma J."/>
        </authorList>
    </citation>
    <scope>NUCLEOTIDE SEQUENCE [LARGE SCALE GENOMIC DNA]</scope>
    <source>
        <strain evidence="1 2">XZYJT29</strain>
    </source>
</reference>